<dbReference type="Gene3D" id="3.30.1230.10">
    <property type="entry name" value="YlxR-like"/>
    <property type="match status" value="1"/>
</dbReference>
<gene>
    <name evidence="3" type="ORF">Maq22A_1p30495</name>
</gene>
<evidence type="ECO:0000256" key="1">
    <source>
        <dbReference type="SAM" id="MobiDB-lite"/>
    </source>
</evidence>
<dbReference type="SUPFAM" id="SSF55315">
    <property type="entry name" value="L30e-like"/>
    <property type="match status" value="1"/>
</dbReference>
<reference evidence="3 4" key="1">
    <citation type="journal article" date="2015" name="Genome Announc.">
        <title>Complete Genome Sequence of Methylobacterium aquaticum Strain 22A, Isolated from Racomitrium japonicum Moss.</title>
        <authorList>
            <person name="Tani A."/>
            <person name="Ogura Y."/>
            <person name="Hayashi T."/>
            <person name="Kimbara K."/>
        </authorList>
    </citation>
    <scope>NUCLEOTIDE SEQUENCE [LARGE SCALE GENOMIC DNA]</scope>
    <source>
        <strain evidence="3 4">MA-22A</strain>
        <plasmid evidence="4">Plasmid pMaq22A_1p DNA</plasmid>
    </source>
</reference>
<dbReference type="InterPro" id="IPR029064">
    <property type="entry name" value="Ribosomal_eL30-like_sf"/>
</dbReference>
<sequence>MSETMQDDPQDADALPPDVLDAGVGRGRANAERTCLVTRQAGNPDRMIRFALAPDGQVVPDLRARLPGRGAWVTATRAAVQEAVKKRLFQRAFRRKDARVAPDLADVIEAGLRDDMRQGFSLANKGGCVVTGFTKVESAVDSETGVKALVHASDASADGRRKLGQALRRRYGDAISRIPVIDDLSGVELDMALGRDHVIHAALVAGAGTAGLLARWRRLHVFRGEAATPGTAGTAPTGTDAALPDAVQEDGTSLRTGPPEAGG</sequence>
<dbReference type="PATRIC" id="fig|270351.10.peg.5409"/>
<feature type="compositionally biased region" description="Low complexity" evidence="1">
    <location>
        <begin position="12"/>
        <end position="22"/>
    </location>
</feature>
<evidence type="ECO:0000313" key="4">
    <source>
        <dbReference type="Proteomes" id="UP000061432"/>
    </source>
</evidence>
<protein>
    <submittedName>
        <fullName evidence="3">DNA-binding protein</fullName>
    </submittedName>
</protein>
<geneLocation type="plasmid" evidence="4">
    <name>pMaq22A_1p DNA</name>
</geneLocation>
<organism evidence="3 4">
    <name type="scientific">Methylobacterium aquaticum</name>
    <dbReference type="NCBI Taxonomy" id="270351"/>
    <lineage>
        <taxon>Bacteria</taxon>
        <taxon>Pseudomonadati</taxon>
        <taxon>Pseudomonadota</taxon>
        <taxon>Alphaproteobacteria</taxon>
        <taxon>Hyphomicrobiales</taxon>
        <taxon>Methylobacteriaceae</taxon>
        <taxon>Methylobacterium</taxon>
    </lineage>
</organism>
<keyword evidence="3" id="KW-0614">Plasmid</keyword>
<name>A0A0C6FIV9_9HYPH</name>
<dbReference type="NCBIfam" id="NF006622">
    <property type="entry name" value="PRK09190.1"/>
    <property type="match status" value="1"/>
</dbReference>
<accession>A0A0C6FIV9</accession>
<dbReference type="Pfam" id="PF04296">
    <property type="entry name" value="YlxR"/>
    <property type="match status" value="1"/>
</dbReference>
<proteinExistence type="predicted"/>
<feature type="compositionally biased region" description="Acidic residues" evidence="1">
    <location>
        <begin position="1"/>
        <end position="11"/>
    </location>
</feature>
<dbReference type="PANTHER" id="PTHR34215">
    <property type="entry name" value="BLL0784 PROTEIN"/>
    <property type="match status" value="1"/>
</dbReference>
<feature type="region of interest" description="Disordered" evidence="1">
    <location>
        <begin position="227"/>
        <end position="263"/>
    </location>
</feature>
<dbReference type="GO" id="GO:0003677">
    <property type="term" value="F:DNA binding"/>
    <property type="evidence" value="ECO:0007669"/>
    <property type="project" value="UniProtKB-KW"/>
</dbReference>
<feature type="compositionally biased region" description="Low complexity" evidence="1">
    <location>
        <begin position="227"/>
        <end position="246"/>
    </location>
</feature>
<dbReference type="InterPro" id="IPR035931">
    <property type="entry name" value="YlxR-like_sf"/>
</dbReference>
<dbReference type="Proteomes" id="UP000061432">
    <property type="component" value="Plasmid pMaq22A_1p"/>
</dbReference>
<evidence type="ECO:0000313" key="3">
    <source>
        <dbReference type="EMBL" id="BAQ48453.1"/>
    </source>
</evidence>
<dbReference type="OrthoDB" id="9799836at2"/>
<dbReference type="EMBL" id="AP014705">
    <property type="protein sequence ID" value="BAQ48453.1"/>
    <property type="molecule type" value="Genomic_DNA"/>
</dbReference>
<feature type="region of interest" description="Disordered" evidence="1">
    <location>
        <begin position="1"/>
        <end position="24"/>
    </location>
</feature>
<keyword evidence="3" id="KW-0238">DNA-binding</keyword>
<dbReference type="CDD" id="cd00279">
    <property type="entry name" value="YlxR"/>
    <property type="match status" value="1"/>
</dbReference>
<dbReference type="InterPro" id="IPR037465">
    <property type="entry name" value="YlxR"/>
</dbReference>
<reference evidence="4" key="2">
    <citation type="submission" date="2015-01" db="EMBL/GenBank/DDBJ databases">
        <title>Complete genome sequence of Methylobacterium aquaticum strain 22A.</title>
        <authorList>
            <person name="Tani A."/>
            <person name="Ogura Y."/>
            <person name="Hayashi T."/>
        </authorList>
    </citation>
    <scope>NUCLEOTIDE SEQUENCE [LARGE SCALE GENOMIC DNA]</scope>
    <source>
        <strain evidence="4">MA-22A</strain>
        <plasmid evidence="4">Plasmid pMaq22A_1p DNA</plasmid>
    </source>
</reference>
<dbReference type="AlphaFoldDB" id="A0A0C6FIV9"/>
<dbReference type="SUPFAM" id="SSF64376">
    <property type="entry name" value="YlxR-like"/>
    <property type="match status" value="1"/>
</dbReference>
<dbReference type="KEGG" id="maqu:Maq22A_1p30495"/>
<feature type="domain" description="YlxR" evidence="2">
    <location>
        <begin position="33"/>
        <end position="96"/>
    </location>
</feature>
<evidence type="ECO:0000259" key="2">
    <source>
        <dbReference type="Pfam" id="PF04296"/>
    </source>
</evidence>
<dbReference type="PANTHER" id="PTHR34215:SF1">
    <property type="entry name" value="YLXR DOMAIN-CONTAINING PROTEIN"/>
    <property type="match status" value="1"/>
</dbReference>
<dbReference type="Gene3D" id="3.30.1330.30">
    <property type="match status" value="1"/>
</dbReference>
<dbReference type="InterPro" id="IPR007393">
    <property type="entry name" value="YlxR_dom"/>
</dbReference>